<comment type="caution">
    <text evidence="3">The sequence shown here is derived from an EMBL/GenBank/DDBJ whole genome shotgun (WGS) entry which is preliminary data.</text>
</comment>
<keyword evidence="2" id="KW-0732">Signal</keyword>
<evidence type="ECO:0000256" key="1">
    <source>
        <dbReference type="SAM" id="MobiDB-lite"/>
    </source>
</evidence>
<proteinExistence type="predicted"/>
<feature type="region of interest" description="Disordered" evidence="1">
    <location>
        <begin position="22"/>
        <end position="106"/>
    </location>
</feature>
<evidence type="ECO:0000313" key="4">
    <source>
        <dbReference type="Proteomes" id="UP001387100"/>
    </source>
</evidence>
<dbReference type="RefSeq" id="WP_339575721.1">
    <property type="nucleotide sequence ID" value="NZ_JBBIAA010000020.1"/>
</dbReference>
<sequence>MRPRARTAVPALLAVLVLAGCGQEGEPAGSSPATTAGAASPSSSTPAPTTPGDGMATSDPGGTGPGTSGSSPGSSAGPTVSAPTTGGSIPLMPRPTAPPTTPTDVPQPVVLVGEVVEPSSPDCVEMTSGGQVFSLLLPAGTSVAVGDRVRVTGTPRPVERGTPCAGTRVRVSEVAPAG</sequence>
<accession>A0ABU8RN17</accession>
<dbReference type="PROSITE" id="PS51257">
    <property type="entry name" value="PROKAR_LIPOPROTEIN"/>
    <property type="match status" value="1"/>
</dbReference>
<evidence type="ECO:0000256" key="2">
    <source>
        <dbReference type="SAM" id="SignalP"/>
    </source>
</evidence>
<name>A0ABU8RN17_9ACTN</name>
<protein>
    <recommendedName>
        <fullName evidence="5">DUF5666 domain-containing protein</fullName>
    </recommendedName>
</protein>
<feature type="compositionally biased region" description="Pro residues" evidence="1">
    <location>
        <begin position="92"/>
        <end position="101"/>
    </location>
</feature>
<gene>
    <name evidence="3" type="ORF">WDZ17_13655</name>
</gene>
<evidence type="ECO:0000313" key="3">
    <source>
        <dbReference type="EMBL" id="MEJ5946338.1"/>
    </source>
</evidence>
<feature type="compositionally biased region" description="Low complexity" evidence="1">
    <location>
        <begin position="27"/>
        <end position="60"/>
    </location>
</feature>
<dbReference type="Proteomes" id="UP001387100">
    <property type="component" value="Unassembled WGS sequence"/>
</dbReference>
<feature type="compositionally biased region" description="Low complexity" evidence="1">
    <location>
        <begin position="68"/>
        <end position="83"/>
    </location>
</feature>
<reference evidence="3 4" key="1">
    <citation type="journal article" date="2017" name="Int. J. Syst. Evol. Microbiol.">
        <title>Pseudokineococcus basanitobsidens sp. nov., isolated from volcanic rock.</title>
        <authorList>
            <person name="Lee D.W."/>
            <person name="Park M.Y."/>
            <person name="Kim J.J."/>
            <person name="Kim B.S."/>
        </authorList>
    </citation>
    <scope>NUCLEOTIDE SEQUENCE [LARGE SCALE GENOMIC DNA]</scope>
    <source>
        <strain evidence="3 4">DSM 103726</strain>
    </source>
</reference>
<keyword evidence="4" id="KW-1185">Reference proteome</keyword>
<feature type="signal peptide" evidence="2">
    <location>
        <begin position="1"/>
        <end position="19"/>
    </location>
</feature>
<feature type="chain" id="PRO_5045687873" description="DUF5666 domain-containing protein" evidence="2">
    <location>
        <begin position="20"/>
        <end position="178"/>
    </location>
</feature>
<evidence type="ECO:0008006" key="5">
    <source>
        <dbReference type="Google" id="ProtNLM"/>
    </source>
</evidence>
<organism evidence="3 4">
    <name type="scientific">Pseudokineococcus basanitobsidens</name>
    <dbReference type="NCBI Taxonomy" id="1926649"/>
    <lineage>
        <taxon>Bacteria</taxon>
        <taxon>Bacillati</taxon>
        <taxon>Actinomycetota</taxon>
        <taxon>Actinomycetes</taxon>
        <taxon>Kineosporiales</taxon>
        <taxon>Kineosporiaceae</taxon>
        <taxon>Pseudokineococcus</taxon>
    </lineage>
</organism>
<dbReference type="EMBL" id="JBBIAA010000020">
    <property type="protein sequence ID" value="MEJ5946338.1"/>
    <property type="molecule type" value="Genomic_DNA"/>
</dbReference>